<keyword evidence="3" id="KW-1185">Reference proteome</keyword>
<dbReference type="RefSeq" id="WP_208502030.1">
    <property type="nucleotide sequence ID" value="NZ_JAGFOA010000002.1"/>
</dbReference>
<dbReference type="PANTHER" id="PTHR43685:SF11">
    <property type="entry name" value="GLYCOSYLTRANSFERASE TAGX-RELATED"/>
    <property type="match status" value="1"/>
</dbReference>
<dbReference type="PANTHER" id="PTHR43685">
    <property type="entry name" value="GLYCOSYLTRANSFERASE"/>
    <property type="match status" value="1"/>
</dbReference>
<sequence>MSAALPRVSVVIPCFDYARYLPDSVGSALAQHDVDVDVVIVDDASRDDSVAVAEALAAQHPRIHVARHRENRGHLATANDALGLASGEFVVKLDADDLLAPGSLARSAALLRAHPEVSFCYGWAEEFTGTPPVLPEDPGRGFRMQVWNGDDWTRRVLRRGHNVIRQPEVMIRRTALERTGGYDHRLPWAEDLHLWLRLAARGAVGRVAGPTQGLYRVHEKSLMRSAGDLELTDLRWRIAAIDLFLLEHPGGRYEVDELRALGLSSLAREARALAARGFDAATALADDLDARSGARPIRSLTARPDALGDAWRDVAGRLRWRRWRRFGV</sequence>
<dbReference type="SUPFAM" id="SSF53448">
    <property type="entry name" value="Nucleotide-diphospho-sugar transferases"/>
    <property type="match status" value="1"/>
</dbReference>
<comment type="caution">
    <text evidence="2">The sequence shown here is derived from an EMBL/GenBank/DDBJ whole genome shotgun (WGS) entry which is preliminary data.</text>
</comment>
<dbReference type="Gene3D" id="3.90.550.10">
    <property type="entry name" value="Spore Coat Polysaccharide Biosynthesis Protein SpsA, Chain A"/>
    <property type="match status" value="1"/>
</dbReference>
<dbReference type="InterPro" id="IPR029044">
    <property type="entry name" value="Nucleotide-diphossugar_trans"/>
</dbReference>
<dbReference type="InterPro" id="IPR050834">
    <property type="entry name" value="Glycosyltransf_2"/>
</dbReference>
<organism evidence="2 3">
    <name type="scientific">Microbacterium stercoris</name>
    <dbReference type="NCBI Taxonomy" id="2820289"/>
    <lineage>
        <taxon>Bacteria</taxon>
        <taxon>Bacillati</taxon>
        <taxon>Actinomycetota</taxon>
        <taxon>Actinomycetes</taxon>
        <taxon>Micrococcales</taxon>
        <taxon>Microbacteriaceae</taxon>
        <taxon>Microbacterium</taxon>
    </lineage>
</organism>
<proteinExistence type="predicted"/>
<dbReference type="AlphaFoldDB" id="A0A939TX26"/>
<reference evidence="2" key="1">
    <citation type="submission" date="2021-03" db="EMBL/GenBank/DDBJ databases">
        <title>Microbacterium sp. nov., a novel actinobacterium isolated from cow dung.</title>
        <authorList>
            <person name="Zhang L."/>
        </authorList>
    </citation>
    <scope>NUCLEOTIDE SEQUENCE</scope>
    <source>
        <strain evidence="2">NEAU-LLB</strain>
    </source>
</reference>
<evidence type="ECO:0000313" key="3">
    <source>
        <dbReference type="Proteomes" id="UP000680132"/>
    </source>
</evidence>
<gene>
    <name evidence="2" type="ORF">J5V96_06925</name>
</gene>
<evidence type="ECO:0000259" key="1">
    <source>
        <dbReference type="Pfam" id="PF00535"/>
    </source>
</evidence>
<feature type="domain" description="Glycosyltransferase 2-like" evidence="1">
    <location>
        <begin position="9"/>
        <end position="132"/>
    </location>
</feature>
<accession>A0A939TX26</accession>
<dbReference type="Pfam" id="PF00535">
    <property type="entry name" value="Glycos_transf_2"/>
    <property type="match status" value="1"/>
</dbReference>
<dbReference type="InterPro" id="IPR001173">
    <property type="entry name" value="Glyco_trans_2-like"/>
</dbReference>
<protein>
    <submittedName>
        <fullName evidence="2">Glycosyltransferase</fullName>
    </submittedName>
</protein>
<evidence type="ECO:0000313" key="2">
    <source>
        <dbReference type="EMBL" id="MBO3663242.1"/>
    </source>
</evidence>
<dbReference type="EMBL" id="JAGFOA010000002">
    <property type="protein sequence ID" value="MBO3663242.1"/>
    <property type="molecule type" value="Genomic_DNA"/>
</dbReference>
<name>A0A939TX26_9MICO</name>
<dbReference type="Proteomes" id="UP000680132">
    <property type="component" value="Unassembled WGS sequence"/>
</dbReference>